<dbReference type="Pfam" id="PF19279">
    <property type="entry name" value="YegS_C"/>
    <property type="match status" value="1"/>
</dbReference>
<keyword evidence="9" id="KW-0460">Magnesium</keyword>
<evidence type="ECO:0000256" key="5">
    <source>
        <dbReference type="ARBA" id="ARBA00022723"/>
    </source>
</evidence>
<evidence type="ECO:0000259" key="13">
    <source>
        <dbReference type="PROSITE" id="PS50146"/>
    </source>
</evidence>
<dbReference type="Pfam" id="PF00781">
    <property type="entry name" value="DAGK_cat"/>
    <property type="match status" value="1"/>
</dbReference>
<name>A0A9X4M2A5_9ACTN</name>
<proteinExistence type="inferred from homology"/>
<comment type="caution">
    <text evidence="14">The sequence shown here is derived from an EMBL/GenBank/DDBJ whole genome shotgun (WGS) entry which is preliminary data.</text>
</comment>
<evidence type="ECO:0000256" key="3">
    <source>
        <dbReference type="ARBA" id="ARBA00022516"/>
    </source>
</evidence>
<dbReference type="SUPFAM" id="SSF111331">
    <property type="entry name" value="NAD kinase/diacylglycerol kinase-like"/>
    <property type="match status" value="1"/>
</dbReference>
<dbReference type="InterPro" id="IPR016064">
    <property type="entry name" value="NAD/diacylglycerol_kinase_sf"/>
</dbReference>
<dbReference type="SMART" id="SM00046">
    <property type="entry name" value="DAGKc"/>
    <property type="match status" value="1"/>
</dbReference>
<keyword evidence="7 14" id="KW-0418">Kinase</keyword>
<evidence type="ECO:0000256" key="2">
    <source>
        <dbReference type="ARBA" id="ARBA00005983"/>
    </source>
</evidence>
<dbReference type="PROSITE" id="PS50146">
    <property type="entry name" value="DAGK"/>
    <property type="match status" value="1"/>
</dbReference>
<keyword evidence="3" id="KW-0444">Lipid biosynthesis</keyword>
<gene>
    <name evidence="14" type="ORF">NVS88_04825</name>
</gene>
<dbReference type="GO" id="GO:0005886">
    <property type="term" value="C:plasma membrane"/>
    <property type="evidence" value="ECO:0007669"/>
    <property type="project" value="TreeGrafter"/>
</dbReference>
<keyword evidence="11" id="KW-0594">Phospholipid biosynthesis</keyword>
<evidence type="ECO:0000256" key="8">
    <source>
        <dbReference type="ARBA" id="ARBA00022840"/>
    </source>
</evidence>
<dbReference type="GO" id="GO:0008654">
    <property type="term" value="P:phospholipid biosynthetic process"/>
    <property type="evidence" value="ECO:0007669"/>
    <property type="project" value="UniProtKB-KW"/>
</dbReference>
<keyword evidence="5" id="KW-0479">Metal-binding</keyword>
<keyword evidence="12" id="KW-1208">Phospholipid metabolism</keyword>
<evidence type="ECO:0000256" key="10">
    <source>
        <dbReference type="ARBA" id="ARBA00023098"/>
    </source>
</evidence>
<evidence type="ECO:0000256" key="1">
    <source>
        <dbReference type="ARBA" id="ARBA00001946"/>
    </source>
</evidence>
<dbReference type="EMBL" id="JANRHA010000002">
    <property type="protein sequence ID" value="MDG3013878.1"/>
    <property type="molecule type" value="Genomic_DNA"/>
</dbReference>
<dbReference type="Gene3D" id="2.60.200.40">
    <property type="match status" value="1"/>
</dbReference>
<keyword evidence="8" id="KW-0067">ATP-binding</keyword>
<organism evidence="14 15">
    <name type="scientific">Speluncibacter jeojiensis</name>
    <dbReference type="NCBI Taxonomy" id="2710754"/>
    <lineage>
        <taxon>Bacteria</taxon>
        <taxon>Bacillati</taxon>
        <taxon>Actinomycetota</taxon>
        <taxon>Actinomycetes</taxon>
        <taxon>Mycobacteriales</taxon>
        <taxon>Speluncibacteraceae</taxon>
        <taxon>Speluncibacter</taxon>
    </lineage>
</organism>
<dbReference type="InterPro" id="IPR005218">
    <property type="entry name" value="Diacylglycerol/lipid_kinase"/>
</dbReference>
<dbReference type="EC" id="2.7.1.107" evidence="14"/>
<evidence type="ECO:0000256" key="11">
    <source>
        <dbReference type="ARBA" id="ARBA00023209"/>
    </source>
</evidence>
<keyword evidence="15" id="KW-1185">Reference proteome</keyword>
<dbReference type="Gene3D" id="3.40.50.10330">
    <property type="entry name" value="Probable inorganic polyphosphate/atp-NAD kinase, domain 1"/>
    <property type="match status" value="1"/>
</dbReference>
<feature type="domain" description="DAGKc" evidence="13">
    <location>
        <begin position="7"/>
        <end position="138"/>
    </location>
</feature>
<dbReference type="PANTHER" id="PTHR12358">
    <property type="entry name" value="SPHINGOSINE KINASE"/>
    <property type="match status" value="1"/>
</dbReference>
<dbReference type="GO" id="GO:0004143">
    <property type="term" value="F:ATP-dependent diacylglycerol kinase activity"/>
    <property type="evidence" value="ECO:0007669"/>
    <property type="project" value="UniProtKB-EC"/>
</dbReference>
<dbReference type="InterPro" id="IPR017438">
    <property type="entry name" value="ATP-NAD_kinase_N"/>
</dbReference>
<dbReference type="GO" id="GO:0005524">
    <property type="term" value="F:ATP binding"/>
    <property type="evidence" value="ECO:0007669"/>
    <property type="project" value="UniProtKB-KW"/>
</dbReference>
<evidence type="ECO:0000256" key="12">
    <source>
        <dbReference type="ARBA" id="ARBA00023264"/>
    </source>
</evidence>
<dbReference type="PANTHER" id="PTHR12358:SF106">
    <property type="entry name" value="LIPID KINASE YEGS"/>
    <property type="match status" value="1"/>
</dbReference>
<dbReference type="NCBIfam" id="TIGR00147">
    <property type="entry name" value="YegS/Rv2252/BmrU family lipid kinase"/>
    <property type="match status" value="1"/>
</dbReference>
<keyword evidence="10" id="KW-0443">Lipid metabolism</keyword>
<dbReference type="InterPro" id="IPR045540">
    <property type="entry name" value="YegS/DAGK_C"/>
</dbReference>
<evidence type="ECO:0000256" key="6">
    <source>
        <dbReference type="ARBA" id="ARBA00022741"/>
    </source>
</evidence>
<dbReference type="GO" id="GO:0046872">
    <property type="term" value="F:metal ion binding"/>
    <property type="evidence" value="ECO:0007669"/>
    <property type="project" value="UniProtKB-KW"/>
</dbReference>
<accession>A0A9X4M2A5</accession>
<protein>
    <submittedName>
        <fullName evidence="14">Diacylglycerol kinase</fullName>
        <ecNumber evidence="14">2.7.1.107</ecNumber>
    </submittedName>
</protein>
<dbReference type="Proteomes" id="UP001152755">
    <property type="component" value="Unassembled WGS sequence"/>
</dbReference>
<evidence type="ECO:0000313" key="14">
    <source>
        <dbReference type="EMBL" id="MDG3013878.1"/>
    </source>
</evidence>
<evidence type="ECO:0000313" key="15">
    <source>
        <dbReference type="Proteomes" id="UP001152755"/>
    </source>
</evidence>
<evidence type="ECO:0000256" key="9">
    <source>
        <dbReference type="ARBA" id="ARBA00022842"/>
    </source>
</evidence>
<keyword evidence="6" id="KW-0547">Nucleotide-binding</keyword>
<dbReference type="NCBIfam" id="NF008882">
    <property type="entry name" value="PRK11914.1"/>
    <property type="match status" value="1"/>
</dbReference>
<keyword evidence="4 14" id="KW-0808">Transferase</keyword>
<evidence type="ECO:0000256" key="7">
    <source>
        <dbReference type="ARBA" id="ARBA00022777"/>
    </source>
</evidence>
<dbReference type="AlphaFoldDB" id="A0A9X4M2A5"/>
<reference evidence="14" key="1">
    <citation type="submission" date="2022-08" db="EMBL/GenBank/DDBJ databases">
        <title>Genome analysis of Corynebacteriales strain.</title>
        <authorList>
            <person name="Lee S.D."/>
        </authorList>
    </citation>
    <scope>NUCLEOTIDE SEQUENCE</scope>
    <source>
        <strain evidence="14">D3-21</strain>
    </source>
</reference>
<dbReference type="InterPro" id="IPR050187">
    <property type="entry name" value="Lipid_Phosphate_FormReg"/>
</dbReference>
<sequence>MSGTDRAPVADVTVLTNPAAGHGLAKVYTRRAVERLISRGLRVTVVQGESAQESAALARDAVAAGADAIVAAGGDGLVSLVLNVIAQTGTPLAILPSGTGNDHARLFGIPVGDPVAAADIIIDGPVRSIDLGRVGQTWFGTVLASGFDSLVTDRANRMRWPRGPMRYNLAMLAELANLKPLPFRIELDDRTIELDAALVAVGNGSTYGGGMRICPDAVVDDGLLDITVVAAGGRMRLVRLFPTVYKGTHVRLPEVQTFRSRTVRLSNPGLTGSPITAYADGERLAPLPVTVEVVPDAARVMVAPGH</sequence>
<comment type="similarity">
    <text evidence="2">Belongs to the diacylglycerol/lipid kinase family.</text>
</comment>
<evidence type="ECO:0000256" key="4">
    <source>
        <dbReference type="ARBA" id="ARBA00022679"/>
    </source>
</evidence>
<dbReference type="InterPro" id="IPR001206">
    <property type="entry name" value="Diacylglycerol_kinase_cat_dom"/>
</dbReference>
<dbReference type="RefSeq" id="WP_277832807.1">
    <property type="nucleotide sequence ID" value="NZ_JAAIVF010000003.1"/>
</dbReference>
<comment type="cofactor">
    <cofactor evidence="1">
        <name>Mg(2+)</name>
        <dbReference type="ChEBI" id="CHEBI:18420"/>
    </cofactor>
</comment>